<dbReference type="InterPro" id="IPR003751">
    <property type="entry name" value="CsrA"/>
</dbReference>
<evidence type="ECO:0000256" key="1">
    <source>
        <dbReference type="ARBA" id="ARBA00022490"/>
    </source>
</evidence>
<comment type="caution">
    <text evidence="6">The sequence shown here is derived from an EMBL/GenBank/DDBJ whole genome shotgun (WGS) entry which is preliminary data.</text>
</comment>
<keyword evidence="2 5" id="KW-0678">Repressor</keyword>
<comment type="subcellular location">
    <subcellularLocation>
        <location evidence="5">Cytoplasm</location>
    </subcellularLocation>
</comment>
<dbReference type="EMBL" id="BDME01000001">
    <property type="protein sequence ID" value="GAX87227.1"/>
    <property type="molecule type" value="Genomic_DNA"/>
</dbReference>
<keyword evidence="3 5" id="KW-0810">Translation regulation</keyword>
<dbReference type="GO" id="GO:0048027">
    <property type="term" value="F:mRNA 5'-UTR binding"/>
    <property type="evidence" value="ECO:0007669"/>
    <property type="project" value="UniProtKB-UniRule"/>
</dbReference>
<dbReference type="Proteomes" id="UP000217944">
    <property type="component" value="Unassembled WGS sequence"/>
</dbReference>
<dbReference type="PANTHER" id="PTHR34984:SF1">
    <property type="entry name" value="CARBON STORAGE REGULATOR"/>
    <property type="match status" value="1"/>
</dbReference>
<evidence type="ECO:0000313" key="6">
    <source>
        <dbReference type="EMBL" id="GAX87227.1"/>
    </source>
</evidence>
<evidence type="ECO:0000256" key="2">
    <source>
        <dbReference type="ARBA" id="ARBA00022491"/>
    </source>
</evidence>
<evidence type="ECO:0000313" key="7">
    <source>
        <dbReference type="Proteomes" id="UP000217944"/>
    </source>
</evidence>
<keyword evidence="4 5" id="KW-0694">RNA-binding</keyword>
<dbReference type="GO" id="GO:0006402">
    <property type="term" value="P:mRNA catabolic process"/>
    <property type="evidence" value="ECO:0007669"/>
    <property type="project" value="InterPro"/>
</dbReference>
<dbReference type="OrthoDB" id="9809061at2"/>
<dbReference type="PANTHER" id="PTHR34984">
    <property type="entry name" value="CARBON STORAGE REGULATOR"/>
    <property type="match status" value="1"/>
</dbReference>
<dbReference type="AlphaFoldDB" id="A0A292YAX7"/>
<dbReference type="GO" id="GO:0044781">
    <property type="term" value="P:bacterial-type flagellum organization"/>
    <property type="evidence" value="ECO:0007669"/>
    <property type="project" value="UniProtKB-KW"/>
</dbReference>
<dbReference type="SUPFAM" id="SSF117130">
    <property type="entry name" value="CsrA-like"/>
    <property type="match status" value="1"/>
</dbReference>
<accession>A0A292YAX7</accession>
<sequence length="75" mass="8555">MLVISRKINEKIKIGDNIEIVIVSIDKNQVKIGIEAPKNLTILRSELLENIKEENIKAAKQNIDIKEISKVFNEN</sequence>
<dbReference type="GO" id="GO:0045947">
    <property type="term" value="P:negative regulation of translational initiation"/>
    <property type="evidence" value="ECO:0007669"/>
    <property type="project" value="UniProtKB-UniRule"/>
</dbReference>
<comment type="subunit">
    <text evidence="5">Homodimer; the beta-strands of each monomer intercalate to form a hydrophobic core, while the alpha-helices form wings that extend away from the core.</text>
</comment>
<keyword evidence="5" id="KW-1005">Bacterial flagellum biogenesis</keyword>
<comment type="function">
    <text evidence="5">A translational regulator that binds mRNA to regulate translation initiation and/or mRNA stability. Usually binds in the 5'-UTR at or near the Shine-Dalgarno sequence preventing ribosome-binding, thus repressing translation. Its main target seems to be the major flagellin gene, while its function is anatagonized by FliW.</text>
</comment>
<dbReference type="InterPro" id="IPR036107">
    <property type="entry name" value="CsrA_sf"/>
</dbReference>
<organism evidence="6 7">
    <name type="scientific">Lebetimonas natsushimae</name>
    <dbReference type="NCBI Taxonomy" id="1936991"/>
    <lineage>
        <taxon>Bacteria</taxon>
        <taxon>Pseudomonadati</taxon>
        <taxon>Campylobacterota</taxon>
        <taxon>Epsilonproteobacteria</taxon>
        <taxon>Nautiliales</taxon>
        <taxon>Nautiliaceae</taxon>
        <taxon>Lebetimonas</taxon>
    </lineage>
</organism>
<gene>
    <name evidence="5" type="primary">csrA</name>
    <name evidence="6" type="ORF">LNAT_P0522</name>
</gene>
<dbReference type="RefSeq" id="WP_096258375.1">
    <property type="nucleotide sequence ID" value="NZ_BDME01000001.1"/>
</dbReference>
<name>A0A292YAX7_9BACT</name>
<dbReference type="GO" id="GO:1902208">
    <property type="term" value="P:regulation of bacterial-type flagellum assembly"/>
    <property type="evidence" value="ECO:0007669"/>
    <property type="project" value="UniProtKB-UniRule"/>
</dbReference>
<keyword evidence="1 5" id="KW-0963">Cytoplasm</keyword>
<reference evidence="6 7" key="1">
    <citation type="journal article" date="2017" name="Syst. Appl. Microbiol.">
        <title>Lebetimonas natsushimae sp. nov., a novel strictly anaerobic, moderately thermophilic chemoautotroph isolated from a deep-sea hydrothermal vent polychaete nest in the Mid-Okinawa Trough.</title>
        <authorList>
            <person name="Nagata R."/>
            <person name="Takaki Y."/>
            <person name="Tame A."/>
            <person name="Nunoura T."/>
            <person name="Muto H."/>
            <person name="Mino S."/>
            <person name="Sawayama S."/>
            <person name="Takai K."/>
            <person name="Nakagawa S."/>
        </authorList>
    </citation>
    <scope>NUCLEOTIDE SEQUENCE [LARGE SCALE GENOMIC DNA]</scope>
    <source>
        <strain evidence="6 7">HS1857</strain>
    </source>
</reference>
<comment type="similarity">
    <text evidence="5">Belongs to the CsrA/RsmA family.</text>
</comment>
<dbReference type="FunFam" id="2.60.40.4380:FF:000002">
    <property type="entry name" value="Translational regulator CsrA"/>
    <property type="match status" value="1"/>
</dbReference>
<evidence type="ECO:0000256" key="3">
    <source>
        <dbReference type="ARBA" id="ARBA00022845"/>
    </source>
</evidence>
<dbReference type="HAMAP" id="MF_00167">
    <property type="entry name" value="CsrA"/>
    <property type="match status" value="1"/>
</dbReference>
<dbReference type="GO" id="GO:0006109">
    <property type="term" value="P:regulation of carbohydrate metabolic process"/>
    <property type="evidence" value="ECO:0007669"/>
    <property type="project" value="InterPro"/>
</dbReference>
<dbReference type="GO" id="GO:0005829">
    <property type="term" value="C:cytosol"/>
    <property type="evidence" value="ECO:0007669"/>
    <property type="project" value="TreeGrafter"/>
</dbReference>
<dbReference type="NCBIfam" id="NF002469">
    <property type="entry name" value="PRK01712.1"/>
    <property type="match status" value="1"/>
</dbReference>
<dbReference type="Gene3D" id="2.60.40.4380">
    <property type="entry name" value="Translational regulator CsrA"/>
    <property type="match status" value="1"/>
</dbReference>
<evidence type="ECO:0000256" key="5">
    <source>
        <dbReference type="HAMAP-Rule" id="MF_00167"/>
    </source>
</evidence>
<dbReference type="NCBIfam" id="TIGR00202">
    <property type="entry name" value="csrA"/>
    <property type="match status" value="1"/>
</dbReference>
<protein>
    <recommendedName>
        <fullName evidence="5">Translational regulator CsrA</fullName>
    </recommendedName>
</protein>
<dbReference type="Pfam" id="PF02599">
    <property type="entry name" value="CsrA"/>
    <property type="match status" value="1"/>
</dbReference>
<keyword evidence="7" id="KW-1185">Reference proteome</keyword>
<proteinExistence type="inferred from homology"/>
<evidence type="ECO:0000256" key="4">
    <source>
        <dbReference type="ARBA" id="ARBA00022884"/>
    </source>
</evidence>